<evidence type="ECO:0000313" key="1">
    <source>
        <dbReference type="EMBL" id="JAE00215.1"/>
    </source>
</evidence>
<reference evidence="1" key="2">
    <citation type="journal article" date="2015" name="Data Brief">
        <title>Shoot transcriptome of the giant reed, Arundo donax.</title>
        <authorList>
            <person name="Barrero R.A."/>
            <person name="Guerrero F.D."/>
            <person name="Moolhuijzen P."/>
            <person name="Goolsby J.A."/>
            <person name="Tidwell J."/>
            <person name="Bellgard S.E."/>
            <person name="Bellgard M.I."/>
        </authorList>
    </citation>
    <scope>NUCLEOTIDE SEQUENCE</scope>
    <source>
        <tissue evidence="1">Shoot tissue taken approximately 20 cm above the soil surface</tissue>
    </source>
</reference>
<reference evidence="1" key="1">
    <citation type="submission" date="2014-09" db="EMBL/GenBank/DDBJ databases">
        <authorList>
            <person name="Magalhaes I.L.F."/>
            <person name="Oliveira U."/>
            <person name="Santos F.R."/>
            <person name="Vidigal T.H.D.A."/>
            <person name="Brescovit A.D."/>
            <person name="Santos A.J."/>
        </authorList>
    </citation>
    <scope>NUCLEOTIDE SEQUENCE</scope>
    <source>
        <tissue evidence="1">Shoot tissue taken approximately 20 cm above the soil surface</tissue>
    </source>
</reference>
<accession>A0A0A9EHK7</accession>
<organism evidence="1">
    <name type="scientific">Arundo donax</name>
    <name type="common">Giant reed</name>
    <name type="synonym">Donax arundinaceus</name>
    <dbReference type="NCBI Taxonomy" id="35708"/>
    <lineage>
        <taxon>Eukaryota</taxon>
        <taxon>Viridiplantae</taxon>
        <taxon>Streptophyta</taxon>
        <taxon>Embryophyta</taxon>
        <taxon>Tracheophyta</taxon>
        <taxon>Spermatophyta</taxon>
        <taxon>Magnoliopsida</taxon>
        <taxon>Liliopsida</taxon>
        <taxon>Poales</taxon>
        <taxon>Poaceae</taxon>
        <taxon>PACMAD clade</taxon>
        <taxon>Arundinoideae</taxon>
        <taxon>Arundineae</taxon>
        <taxon>Arundo</taxon>
    </lineage>
</organism>
<sequence>MSVISTSFVLRNFMSSLSSVFSSFRISNSIRS</sequence>
<dbReference type="AlphaFoldDB" id="A0A0A9EHK7"/>
<proteinExistence type="predicted"/>
<name>A0A0A9EHK7_ARUDO</name>
<protein>
    <submittedName>
        <fullName evidence="1">Uncharacterized protein</fullName>
    </submittedName>
</protein>
<dbReference type="EMBL" id="GBRH01197681">
    <property type="protein sequence ID" value="JAE00215.1"/>
    <property type="molecule type" value="Transcribed_RNA"/>
</dbReference>